<feature type="region of interest" description="Disordered" evidence="1">
    <location>
        <begin position="707"/>
        <end position="769"/>
    </location>
</feature>
<dbReference type="EMBL" id="HG670563">
    <property type="protein sequence ID" value="CDI77150.1"/>
    <property type="molecule type" value="Genomic_DNA"/>
</dbReference>
<keyword evidence="3" id="KW-1185">Reference proteome</keyword>
<feature type="compositionally biased region" description="Basic and acidic residues" evidence="1">
    <location>
        <begin position="1024"/>
        <end position="1038"/>
    </location>
</feature>
<dbReference type="RefSeq" id="XP_013252459.1">
    <property type="nucleotide sequence ID" value="XM_013397005.1"/>
</dbReference>
<dbReference type="VEuPathDB" id="ToxoDB:EAH_00004430"/>
<dbReference type="Proteomes" id="UP000018050">
    <property type="component" value="Unassembled WGS sequence"/>
</dbReference>
<evidence type="ECO:0000256" key="1">
    <source>
        <dbReference type="SAM" id="MobiDB-lite"/>
    </source>
</evidence>
<dbReference type="GeneID" id="25268513"/>
<protein>
    <submittedName>
        <fullName evidence="2">Uncharacterized protein</fullName>
    </submittedName>
</protein>
<accession>U6GAJ5</accession>
<feature type="compositionally biased region" description="Basic and acidic residues" evidence="1">
    <location>
        <begin position="866"/>
        <end position="879"/>
    </location>
</feature>
<reference evidence="2" key="2">
    <citation type="submission" date="2013-10" db="EMBL/GenBank/DDBJ databases">
        <authorList>
            <person name="Aslett M."/>
        </authorList>
    </citation>
    <scope>NUCLEOTIDE SEQUENCE</scope>
    <source>
        <strain evidence="2">Houghton</strain>
    </source>
</reference>
<feature type="region of interest" description="Disordered" evidence="1">
    <location>
        <begin position="638"/>
        <end position="672"/>
    </location>
</feature>
<dbReference type="AlphaFoldDB" id="U6GAJ5"/>
<feature type="region of interest" description="Disordered" evidence="1">
    <location>
        <begin position="791"/>
        <end position="824"/>
    </location>
</feature>
<name>U6GAJ5_EIMAC</name>
<evidence type="ECO:0000313" key="3">
    <source>
        <dbReference type="Proteomes" id="UP000018050"/>
    </source>
</evidence>
<reference evidence="2" key="1">
    <citation type="submission" date="2013-10" db="EMBL/GenBank/DDBJ databases">
        <title>Genomic analysis of the causative agents of coccidiosis in chickens.</title>
        <authorList>
            <person name="Reid A.J."/>
            <person name="Blake D."/>
            <person name="Billington K."/>
            <person name="Browne H."/>
            <person name="Dunn M."/>
            <person name="Hung S."/>
            <person name="Kawahara F."/>
            <person name="Miranda-Saavedra D."/>
            <person name="Mourier T."/>
            <person name="Nagra H."/>
            <person name="Otto T.D."/>
            <person name="Rawlings N."/>
            <person name="Sanchez A."/>
            <person name="Sanders M."/>
            <person name="Subramaniam C."/>
            <person name="Tay Y."/>
            <person name="Dear P."/>
            <person name="Doerig C."/>
            <person name="Gruber A."/>
            <person name="Parkinson J."/>
            <person name="Shirley M."/>
            <person name="Wan K.L."/>
            <person name="Berriman M."/>
            <person name="Tomley F."/>
            <person name="Pain A."/>
        </authorList>
    </citation>
    <scope>NUCLEOTIDE SEQUENCE</scope>
    <source>
        <strain evidence="2">Houghton</strain>
    </source>
</reference>
<feature type="compositionally biased region" description="Polar residues" evidence="1">
    <location>
        <begin position="646"/>
        <end position="666"/>
    </location>
</feature>
<feature type="region of interest" description="Disordered" evidence="1">
    <location>
        <begin position="858"/>
        <end position="879"/>
    </location>
</feature>
<evidence type="ECO:0000313" key="2">
    <source>
        <dbReference type="EMBL" id="CDI77150.1"/>
    </source>
</evidence>
<feature type="region of interest" description="Disordered" evidence="1">
    <location>
        <begin position="1017"/>
        <end position="1054"/>
    </location>
</feature>
<feature type="region of interest" description="Disordered" evidence="1">
    <location>
        <begin position="164"/>
        <end position="193"/>
    </location>
</feature>
<organism evidence="2 3">
    <name type="scientific">Eimeria acervulina</name>
    <name type="common">Coccidian parasite</name>
    <dbReference type="NCBI Taxonomy" id="5801"/>
    <lineage>
        <taxon>Eukaryota</taxon>
        <taxon>Sar</taxon>
        <taxon>Alveolata</taxon>
        <taxon>Apicomplexa</taxon>
        <taxon>Conoidasida</taxon>
        <taxon>Coccidia</taxon>
        <taxon>Eucoccidiorida</taxon>
        <taxon>Eimeriorina</taxon>
        <taxon>Eimeriidae</taxon>
        <taxon>Eimeria</taxon>
    </lineage>
</organism>
<feature type="compositionally biased region" description="Basic and acidic residues" evidence="1">
    <location>
        <begin position="179"/>
        <end position="193"/>
    </location>
</feature>
<gene>
    <name evidence="2" type="ORF">EAH_00004430</name>
</gene>
<proteinExistence type="predicted"/>
<feature type="region of interest" description="Disordered" evidence="1">
    <location>
        <begin position="1162"/>
        <end position="1183"/>
    </location>
</feature>
<dbReference type="OrthoDB" id="349131at2759"/>
<sequence>MPENAKRLKAYTAFAPISPISEVPLAKEAAAAEERSSGISAAATPTASTTTAELAVAVKEEPPQVEARLGENQRVGHPATHKTDQHCSLGPVKKVCAAVSREMRLKTTTSKPSLANSQSAALRHLARVICKAISSAAARELRNNAFGFLRRCYSPRYHDSSSAPRCATAAKVRRPHPSKISETRESAPEATSHDYRANDRDMYVCPFAYESCGLLDKVQQCCAAACYKSSCFAGALNRHKGRICESDSNPRALHSNEIGAGPTSVASNTGVRSTLATISTSCDFEHQVICELPQSPHELQRKEVIPAVAATADFQPVPTCPNLARPLHWENASVIFAASDMALTAASTVAMDAAAFQAEKAKNQQRREGLLGPLLEISDDRHQESPCKPTNIMNQADLRLSRVSSRGQEVEPPRKCEAGEPYCTSGTCGRVQPELRQHKRCEPECPRQEERPIQETHCAGHPQELEHGGQQNKLRDLSETLVHRCMTSCSCPPMWHCTANIRLELGGSGIDGHKCYHELIIPVNHHLSRQTLASPPTTFPRHSLRGAWDCMFIPAPAVSSHKFSAPSRLLQQPVCQKLASACPSGGASLALPELLDFNESARQRHTVVSIATTSISESPTTLNQRRNAMNDGYGKFAPSAKASPQAVVSTQSVDAAQSTSEGQQNPMGWADGARPMREHLSELQQLRHQLDSHRQSLTGLFRQVDFSRSKGKSCNNPPLHSLNEESSVELKHDRATRQQKLNYGESLPEVPKTGSISLGGRPKEQQNYEVHERKLKAAVYQDTAGLSGCPLLHTSDRTASPPQQAADFSPPETKAQLLHHQPGQPSSALRQVLWGLLDRMEYVKMKLAPPQRLQTPHVLRKNSQHRPQDREGLSNLPKEPRILKSVIRHRTNSLQPATCQEKRDQFHGQGLTQLRIVGKSMGNAATCSAASYMFKRAAEIPQDVLPFAALPEIRTGSIECRQPNKVTALDTKHREDFAKTLLVVDKSLLSKAYHATTKKNRLECRAAKPRLLLQSKKSAGTAEEECRPKTMEEGRIPEDIDGDFQSRVGGQNQSHLRREVRGVTKILAGQTRGRHFNLSGLKFADSTQVTQEALSTNFPVERPTMSAEFDANLTGAGEEGCLVEAVRPTSFSFTADPGELREKRCDSSARKTQKRVLQKEIPGYGSGGCRGDEEASLLGAKIQ</sequence>